<comment type="caution">
    <text evidence="2">The sequence shown here is derived from an EMBL/GenBank/DDBJ whole genome shotgun (WGS) entry which is preliminary data.</text>
</comment>
<dbReference type="PANTHER" id="PTHR38166">
    <property type="entry name" value="C2H2-TYPE DOMAIN-CONTAINING PROTEIN-RELATED"/>
    <property type="match status" value="1"/>
</dbReference>
<feature type="compositionally biased region" description="Polar residues" evidence="1">
    <location>
        <begin position="666"/>
        <end position="677"/>
    </location>
</feature>
<evidence type="ECO:0000313" key="3">
    <source>
        <dbReference type="Proteomes" id="UP000566819"/>
    </source>
</evidence>
<sequence>MKRPVAQQAPVSVKEPIREESPLDFFKADSEEKEGACSASSANMTSTPSSPLQPPSQYLPDSQTPSSVDPNHPQVTSSPAGDHGISTRISRKLVPAKIPKGEERDLKDSSGGLEAEVSKKNSSSDVTAEAKIDIAEELSKPASICIESSAEWSEEDETDFMKIFSNVPVVIQDSMGDSQAANAIIDTGSSSSFISKHLTQQYSLLERPLSSEDIQTFGAFADSEHTPTTFVALQLKCSNIGLNEFVRVQVRVLDVEKFDIIFGRPFIQKHGILNNLLTRPQSNGPTKTLFVVQQKDSDDTNTRGTDCATPGDPTTAFRSSCAIPYPSLPEIEESIPNEDPATLFSNSSEHESSSMEESDSDDESVIEFAGQPSFDEILPSAFDVAENEEKLARLLGPMKQAMVDRLMAEFMEIFGQNWTEGTRKCTASPESSQYIAEDKVSSKKSRKDKVKKRSRETEDNESSEEKNGGPPKRHRQKPNPEDSSDTGNSFACPYHVSRVKSHLYRSHMIYQCTRCKDTFRTEEMLKEHSGAAVECERYQLKEAEGVRGVNADIERRLRSRKQDGSPKDRWIKIFTMLFGDNNVPTPYFEPVVEEMNFMGNASSPDSRQLTDFEEYLREELPRAIESNLQRAAQNQLRSIEAGLRRSLHDMIRDSQDEVFSRYRSRIASTGESSSTNPFDGDAPHIRGEQSTHSTALPLSNAETPPQERQLERLGSFFSQPPHQMNPRQSIELSTADTTNPHEDNAFSDSGYQADSVINATDPVTSWNIMDARDPQRLTEIRLRTSKNQESSAIPINDLESDNNLLLTVNGEENRAPEAPMFECPITAEYQPYQMITNYDHEDMWAGVVFEN</sequence>
<feature type="compositionally biased region" description="Polar residues" evidence="1">
    <location>
        <begin position="64"/>
        <end position="79"/>
    </location>
</feature>
<dbReference type="CDD" id="cd00303">
    <property type="entry name" value="retropepsin_like"/>
    <property type="match status" value="1"/>
</dbReference>
<feature type="compositionally biased region" description="Basic residues" evidence="1">
    <location>
        <begin position="442"/>
        <end position="454"/>
    </location>
</feature>
<organism evidence="2 3">
    <name type="scientific">Cudoniella acicularis</name>
    <dbReference type="NCBI Taxonomy" id="354080"/>
    <lineage>
        <taxon>Eukaryota</taxon>
        <taxon>Fungi</taxon>
        <taxon>Dikarya</taxon>
        <taxon>Ascomycota</taxon>
        <taxon>Pezizomycotina</taxon>
        <taxon>Leotiomycetes</taxon>
        <taxon>Helotiales</taxon>
        <taxon>Tricladiaceae</taxon>
        <taxon>Cudoniella</taxon>
    </lineage>
</organism>
<dbReference type="OrthoDB" id="3564766at2759"/>
<protein>
    <recommendedName>
        <fullName evidence="4">C2H2-type domain-containing protein</fullName>
    </recommendedName>
</protein>
<feature type="compositionally biased region" description="Acidic residues" evidence="1">
    <location>
        <begin position="354"/>
        <end position="364"/>
    </location>
</feature>
<feature type="compositionally biased region" description="Basic and acidic residues" evidence="1">
    <location>
        <begin position="15"/>
        <end position="35"/>
    </location>
</feature>
<evidence type="ECO:0008006" key="4">
    <source>
        <dbReference type="Google" id="ProtNLM"/>
    </source>
</evidence>
<dbReference type="AlphaFoldDB" id="A0A8H4RL67"/>
<feature type="region of interest" description="Disordered" evidence="1">
    <location>
        <begin position="423"/>
        <end position="490"/>
    </location>
</feature>
<dbReference type="Proteomes" id="UP000566819">
    <property type="component" value="Unassembled WGS sequence"/>
</dbReference>
<name>A0A8H4RL67_9HELO</name>
<feature type="compositionally biased region" description="Low complexity" evidence="1">
    <location>
        <begin position="45"/>
        <end position="63"/>
    </location>
</feature>
<dbReference type="Gene3D" id="2.40.70.10">
    <property type="entry name" value="Acid Proteases"/>
    <property type="match status" value="1"/>
</dbReference>
<evidence type="ECO:0000313" key="2">
    <source>
        <dbReference type="EMBL" id="KAF4630831.1"/>
    </source>
</evidence>
<feature type="region of interest" description="Disordered" evidence="1">
    <location>
        <begin position="294"/>
        <end position="364"/>
    </location>
</feature>
<feature type="region of interest" description="Disordered" evidence="1">
    <location>
        <begin position="666"/>
        <end position="707"/>
    </location>
</feature>
<keyword evidence="3" id="KW-1185">Reference proteome</keyword>
<gene>
    <name evidence="2" type="ORF">G7Y89_g7305</name>
</gene>
<feature type="region of interest" description="Disordered" evidence="1">
    <location>
        <begin position="1"/>
        <end position="128"/>
    </location>
</feature>
<proteinExistence type="predicted"/>
<dbReference type="SUPFAM" id="SSF50630">
    <property type="entry name" value="Acid proteases"/>
    <property type="match status" value="1"/>
</dbReference>
<feature type="compositionally biased region" description="Basic and acidic residues" evidence="1">
    <location>
        <begin position="99"/>
        <end position="108"/>
    </location>
</feature>
<evidence type="ECO:0000256" key="1">
    <source>
        <dbReference type="SAM" id="MobiDB-lite"/>
    </source>
</evidence>
<dbReference type="InterPro" id="IPR021109">
    <property type="entry name" value="Peptidase_aspartic_dom_sf"/>
</dbReference>
<dbReference type="PANTHER" id="PTHR38166:SF1">
    <property type="entry name" value="C2H2-TYPE DOMAIN-CONTAINING PROTEIN"/>
    <property type="match status" value="1"/>
</dbReference>
<feature type="compositionally biased region" description="Polar residues" evidence="1">
    <location>
        <begin position="690"/>
        <end position="703"/>
    </location>
</feature>
<accession>A0A8H4RL67</accession>
<reference evidence="2 3" key="1">
    <citation type="submission" date="2020-03" db="EMBL/GenBank/DDBJ databases">
        <title>Draft Genome Sequence of Cudoniella acicularis.</title>
        <authorList>
            <person name="Buettner E."/>
            <person name="Kellner H."/>
        </authorList>
    </citation>
    <scope>NUCLEOTIDE SEQUENCE [LARGE SCALE GENOMIC DNA]</scope>
    <source>
        <strain evidence="2 3">DSM 108380</strain>
    </source>
</reference>
<dbReference type="EMBL" id="JAAMPI010000506">
    <property type="protein sequence ID" value="KAF4630831.1"/>
    <property type="molecule type" value="Genomic_DNA"/>
</dbReference>